<keyword evidence="2" id="KW-1185">Reference proteome</keyword>
<organism evidence="1 2">
    <name type="scientific">Sphingomonas olei</name>
    <dbReference type="NCBI Taxonomy" id="1886787"/>
    <lineage>
        <taxon>Bacteria</taxon>
        <taxon>Pseudomonadati</taxon>
        <taxon>Pseudomonadota</taxon>
        <taxon>Alphaproteobacteria</taxon>
        <taxon>Sphingomonadales</taxon>
        <taxon>Sphingomonadaceae</taxon>
        <taxon>Sphingomonas</taxon>
    </lineage>
</organism>
<name>A0ABY2QDG8_9SPHN</name>
<comment type="caution">
    <text evidence="1">The sequence shown here is derived from an EMBL/GenBank/DDBJ whole genome shotgun (WGS) entry which is preliminary data.</text>
</comment>
<proteinExistence type="predicted"/>
<sequence length="98" mass="10575">MLDLEELGRAVAETLAAHPDQKSIEIDTPGMTGRDVGELIDTIYDACAAAGVTVKGVKVDPMQHPLPAGAQYVNAYMRDGQLIVVDLEVDDKVVVRRK</sequence>
<accession>A0ABY2QDG8</accession>
<evidence type="ECO:0000313" key="2">
    <source>
        <dbReference type="Proteomes" id="UP000308038"/>
    </source>
</evidence>
<dbReference type="Proteomes" id="UP000308038">
    <property type="component" value="Unassembled WGS sequence"/>
</dbReference>
<gene>
    <name evidence="1" type="ORF">E5988_16250</name>
</gene>
<dbReference type="EMBL" id="SSTI01000022">
    <property type="protein sequence ID" value="THG37098.1"/>
    <property type="molecule type" value="Genomic_DNA"/>
</dbReference>
<evidence type="ECO:0000313" key="1">
    <source>
        <dbReference type="EMBL" id="THG37098.1"/>
    </source>
</evidence>
<protein>
    <submittedName>
        <fullName evidence="1">Uncharacterized protein</fullName>
    </submittedName>
</protein>
<dbReference type="RefSeq" id="WP_136452380.1">
    <property type="nucleotide sequence ID" value="NZ_SSTI01000022.1"/>
</dbReference>
<reference evidence="1 2" key="1">
    <citation type="submission" date="2019-04" db="EMBL/GenBank/DDBJ databases">
        <title>Microbes associate with the intestines of laboratory mice.</title>
        <authorList>
            <person name="Navarre W."/>
            <person name="Wong E."/>
            <person name="Huang K.C."/>
            <person name="Tropini C."/>
            <person name="Ng K."/>
            <person name="Yu B."/>
        </authorList>
    </citation>
    <scope>NUCLEOTIDE SEQUENCE [LARGE SCALE GENOMIC DNA]</scope>
    <source>
        <strain evidence="1 2">NM83_B4-11</strain>
    </source>
</reference>